<dbReference type="Proteomes" id="UP001500683">
    <property type="component" value="Unassembled WGS sequence"/>
</dbReference>
<dbReference type="RefSeq" id="WP_344952484.1">
    <property type="nucleotide sequence ID" value="NZ_BAAAZG010000038.1"/>
</dbReference>
<protein>
    <recommendedName>
        <fullName evidence="3">aldehyde dehydrogenase (NAD(+))</fullName>
        <ecNumber evidence="3">1.2.1.3</ecNumber>
    </recommendedName>
</protein>
<evidence type="ECO:0000313" key="9">
    <source>
        <dbReference type="Proteomes" id="UP001500683"/>
    </source>
</evidence>
<dbReference type="InterPro" id="IPR015590">
    <property type="entry name" value="Aldehyde_DH_dom"/>
</dbReference>
<evidence type="ECO:0000256" key="3">
    <source>
        <dbReference type="ARBA" id="ARBA00024226"/>
    </source>
</evidence>
<dbReference type="InterPro" id="IPR029510">
    <property type="entry name" value="Ald_DH_CS_GLU"/>
</dbReference>
<evidence type="ECO:0000256" key="6">
    <source>
        <dbReference type="RuleBase" id="RU003345"/>
    </source>
</evidence>
<evidence type="ECO:0000256" key="4">
    <source>
        <dbReference type="ARBA" id="ARBA00049194"/>
    </source>
</evidence>
<gene>
    <name evidence="8" type="ORF">GCM10022214_51710</name>
</gene>
<dbReference type="EMBL" id="BAAAZG010000038">
    <property type="protein sequence ID" value="GAA4085342.1"/>
    <property type="molecule type" value="Genomic_DNA"/>
</dbReference>
<evidence type="ECO:0000256" key="5">
    <source>
        <dbReference type="PROSITE-ProRule" id="PRU10007"/>
    </source>
</evidence>
<comment type="caution">
    <text evidence="8">The sequence shown here is derived from an EMBL/GenBank/DDBJ whole genome shotgun (WGS) entry which is preliminary data.</text>
</comment>
<accession>A0ABP7WBE2</accession>
<dbReference type="InterPro" id="IPR016160">
    <property type="entry name" value="Ald_DH_CS_CYS"/>
</dbReference>
<evidence type="ECO:0000256" key="1">
    <source>
        <dbReference type="ARBA" id="ARBA00009986"/>
    </source>
</evidence>
<evidence type="ECO:0000313" key="8">
    <source>
        <dbReference type="EMBL" id="GAA4085342.1"/>
    </source>
</evidence>
<comment type="similarity">
    <text evidence="1 6">Belongs to the aldehyde dehydrogenase family.</text>
</comment>
<proteinExistence type="inferred from homology"/>
<dbReference type="Gene3D" id="3.40.605.10">
    <property type="entry name" value="Aldehyde Dehydrogenase, Chain A, domain 1"/>
    <property type="match status" value="1"/>
</dbReference>
<comment type="catalytic activity">
    <reaction evidence="4">
        <text>an aldehyde + NAD(+) + H2O = a carboxylate + NADH + 2 H(+)</text>
        <dbReference type="Rhea" id="RHEA:16185"/>
        <dbReference type="ChEBI" id="CHEBI:15377"/>
        <dbReference type="ChEBI" id="CHEBI:15378"/>
        <dbReference type="ChEBI" id="CHEBI:17478"/>
        <dbReference type="ChEBI" id="CHEBI:29067"/>
        <dbReference type="ChEBI" id="CHEBI:57540"/>
        <dbReference type="ChEBI" id="CHEBI:57945"/>
        <dbReference type="EC" id="1.2.1.3"/>
    </reaction>
</comment>
<evidence type="ECO:0000256" key="2">
    <source>
        <dbReference type="ARBA" id="ARBA00023002"/>
    </source>
</evidence>
<dbReference type="SUPFAM" id="SSF53720">
    <property type="entry name" value="ALDH-like"/>
    <property type="match status" value="1"/>
</dbReference>
<evidence type="ECO:0000259" key="7">
    <source>
        <dbReference type="Pfam" id="PF00171"/>
    </source>
</evidence>
<name>A0ABP7WBE2_9ACTN</name>
<dbReference type="InterPro" id="IPR016163">
    <property type="entry name" value="Ald_DH_C"/>
</dbReference>
<dbReference type="PROSITE" id="PS00687">
    <property type="entry name" value="ALDEHYDE_DEHYDR_GLU"/>
    <property type="match status" value="1"/>
</dbReference>
<dbReference type="Gene3D" id="3.40.309.10">
    <property type="entry name" value="Aldehyde Dehydrogenase, Chain A, domain 2"/>
    <property type="match status" value="1"/>
</dbReference>
<feature type="domain" description="Aldehyde dehydrogenase" evidence="7">
    <location>
        <begin position="38"/>
        <end position="487"/>
    </location>
</feature>
<dbReference type="PROSITE" id="PS00070">
    <property type="entry name" value="ALDEHYDE_DEHYDR_CYS"/>
    <property type="match status" value="1"/>
</dbReference>
<keyword evidence="9" id="KW-1185">Reference proteome</keyword>
<dbReference type="PANTHER" id="PTHR42804">
    <property type="entry name" value="ALDEHYDE DEHYDROGENASE"/>
    <property type="match status" value="1"/>
</dbReference>
<organism evidence="8 9">
    <name type="scientific">Actinomadura miaoliensis</name>
    <dbReference type="NCBI Taxonomy" id="430685"/>
    <lineage>
        <taxon>Bacteria</taxon>
        <taxon>Bacillati</taxon>
        <taxon>Actinomycetota</taxon>
        <taxon>Actinomycetes</taxon>
        <taxon>Streptosporangiales</taxon>
        <taxon>Thermomonosporaceae</taxon>
        <taxon>Actinomadura</taxon>
    </lineage>
</organism>
<dbReference type="EC" id="1.2.1.3" evidence="3"/>
<dbReference type="PANTHER" id="PTHR42804:SF1">
    <property type="entry name" value="ALDEHYDE DEHYDROGENASE-RELATED"/>
    <property type="match status" value="1"/>
</dbReference>
<dbReference type="Pfam" id="PF00171">
    <property type="entry name" value="Aldedh"/>
    <property type="match status" value="1"/>
</dbReference>
<reference evidence="9" key="1">
    <citation type="journal article" date="2019" name="Int. J. Syst. Evol. Microbiol.">
        <title>The Global Catalogue of Microorganisms (GCM) 10K type strain sequencing project: providing services to taxonomists for standard genome sequencing and annotation.</title>
        <authorList>
            <consortium name="The Broad Institute Genomics Platform"/>
            <consortium name="The Broad Institute Genome Sequencing Center for Infectious Disease"/>
            <person name="Wu L."/>
            <person name="Ma J."/>
        </authorList>
    </citation>
    <scope>NUCLEOTIDE SEQUENCE [LARGE SCALE GENOMIC DNA]</scope>
    <source>
        <strain evidence="9">JCM 16702</strain>
    </source>
</reference>
<feature type="active site" evidence="5">
    <location>
        <position position="265"/>
    </location>
</feature>
<dbReference type="InterPro" id="IPR016162">
    <property type="entry name" value="Ald_DH_N"/>
</dbReference>
<dbReference type="InterPro" id="IPR016161">
    <property type="entry name" value="Ald_DH/histidinol_DH"/>
</dbReference>
<keyword evidence="2 6" id="KW-0560">Oxidoreductase</keyword>
<sequence>MTTTPGPNRHDARGALIGRDLPIRRDHLYIDGDFRPASGTYTVIDPATARPMGQAPAGTAADIDRAVAAARRAFDTGPWPHLPAAERAAFLARLAAAYRQHSGHFAELIIAQMGSPVSFTAQTTHPPAVLDFYAALADDDRLLHEERDGYLVHREPAGVVGIITPWNMPSKTIIMKLAPALLAGCTAVIKPAPQTPFDALALIDLIDWLDLPPGVVNVVTTPSNSVAERLVTHPGVDKIAFTGSTATGALIAALCGADIRRVSLELGGKSAMIVTEDADVHAAIATVPAQSLANSGQICSNLTRIIAHTAVYADVLDALDSVFDRLTVGDPADPATDIGPLAFEAQLDRAAAHIAQAIGEGATLRRGATILRRDGHYLQPGILTTDDPRNHAFRVEIFAPVLTVTPYIGDDHAIELANATPYGLDGCIWTADPGRALHMASRIRSGTVRVNGAEPPVHAPLGGYKRSGIGRELGPEGLAAYLETKVVATA</sequence>